<dbReference type="PROSITE" id="PS00789">
    <property type="entry name" value="CHORISMATE_SYNTHASE_3"/>
    <property type="match status" value="1"/>
</dbReference>
<comment type="similarity">
    <text evidence="2 12 13">Belongs to the chorismate synthase family.</text>
</comment>
<evidence type="ECO:0000256" key="11">
    <source>
        <dbReference type="ARBA" id="ARBA00023239"/>
    </source>
</evidence>
<dbReference type="EMBL" id="QNRT01000007">
    <property type="protein sequence ID" value="RBP48461.1"/>
    <property type="molecule type" value="Genomic_DNA"/>
</dbReference>
<keyword evidence="9 12" id="KW-0521">NADP</keyword>
<evidence type="ECO:0000256" key="1">
    <source>
        <dbReference type="ARBA" id="ARBA00005044"/>
    </source>
</evidence>
<evidence type="ECO:0000256" key="6">
    <source>
        <dbReference type="ARBA" id="ARBA00022630"/>
    </source>
</evidence>
<comment type="caution">
    <text evidence="15">The sequence shown here is derived from an EMBL/GenBank/DDBJ whole genome shotgun (WGS) entry which is preliminary data.</text>
</comment>
<keyword evidence="5 12" id="KW-0028">Amino-acid biosynthesis</keyword>
<sequence length="366" mass="39120">MSDSSIGKLFRVTTFGESHGKGIGCIVDGCPPNLGLTEADLQPDLDRRKPGQSKFTTQRREPDEVQIFSGVFEGKTTGTSIGMIIHNTDQKSKDYSNIMDTFRPGHADYTYHHKYGNRDYRGGGRSSARTTAMIVAAGGIAKKYLAEKEGIQIRAYLAQMGNVKAEKIDFSEIANNPFNCPDVDKVADMEALITQLRRDGDSVGAKITVVASNVPVGLGEPVFNELDADIAKALMSINAVKGVEIGAGFDSVMQRGSEHRDELFPDGFASNNAGGILGGISSGQDVVASLALKPTSSITKPGNSIDIHGKPVEVVTKGRHDPCVGIRAVPIAEAMLAIVLMDHYLRHRAQNADVSVATPAIPARRG</sequence>
<dbReference type="NCBIfam" id="TIGR00033">
    <property type="entry name" value="aroC"/>
    <property type="match status" value="1"/>
</dbReference>
<comment type="catalytic activity">
    <reaction evidence="12 13">
        <text>5-O-(1-carboxyvinyl)-3-phosphoshikimate = chorismate + phosphate</text>
        <dbReference type="Rhea" id="RHEA:21020"/>
        <dbReference type="ChEBI" id="CHEBI:29748"/>
        <dbReference type="ChEBI" id="CHEBI:43474"/>
        <dbReference type="ChEBI" id="CHEBI:57701"/>
        <dbReference type="EC" id="4.2.3.5"/>
    </reaction>
</comment>
<feature type="binding site" evidence="12">
    <location>
        <begin position="293"/>
        <end position="297"/>
    </location>
    <ligand>
        <name>FMN</name>
        <dbReference type="ChEBI" id="CHEBI:58210"/>
    </ligand>
</feature>
<dbReference type="GO" id="GO:0009423">
    <property type="term" value="P:chorismate biosynthetic process"/>
    <property type="evidence" value="ECO:0007669"/>
    <property type="project" value="UniProtKB-UniRule"/>
</dbReference>
<dbReference type="PROSITE" id="PS00787">
    <property type="entry name" value="CHORISMATE_SYNTHASE_1"/>
    <property type="match status" value="1"/>
</dbReference>
<dbReference type="CDD" id="cd07304">
    <property type="entry name" value="Chorismate_synthase"/>
    <property type="match status" value="1"/>
</dbReference>
<comment type="subunit">
    <text evidence="3 12">Homotetramer.</text>
</comment>
<dbReference type="RefSeq" id="WP_113955721.1">
    <property type="nucleotide sequence ID" value="NZ_QNRT01000007.1"/>
</dbReference>
<feature type="binding site" evidence="12">
    <location>
        <position position="48"/>
    </location>
    <ligand>
        <name>NADP(+)</name>
        <dbReference type="ChEBI" id="CHEBI:58349"/>
    </ligand>
</feature>
<feature type="binding site" evidence="12">
    <location>
        <position position="54"/>
    </location>
    <ligand>
        <name>NADP(+)</name>
        <dbReference type="ChEBI" id="CHEBI:58349"/>
    </ligand>
</feature>
<keyword evidence="16" id="KW-1185">Reference proteome</keyword>
<proteinExistence type="inferred from homology"/>
<dbReference type="PIRSF" id="PIRSF001456">
    <property type="entry name" value="Chorismate_synth"/>
    <property type="match status" value="1"/>
</dbReference>
<keyword evidence="6 12" id="KW-0285">Flavoprotein</keyword>
<dbReference type="AlphaFoldDB" id="A0A395JGF8"/>
<reference evidence="15 16" key="1">
    <citation type="submission" date="2018-06" db="EMBL/GenBank/DDBJ databases">
        <title>Genomic Encyclopedia of Type Strains, Phase IV (KMG-IV): sequencing the most valuable type-strain genomes for metagenomic binning, comparative biology and taxonomic classification.</title>
        <authorList>
            <person name="Goeker M."/>
        </authorList>
    </citation>
    <scope>NUCLEOTIDE SEQUENCE [LARGE SCALE GENOMIC DNA]</scope>
    <source>
        <strain evidence="15 16">DSM 24032</strain>
    </source>
</reference>
<gene>
    <name evidence="12" type="primary">aroC</name>
    <name evidence="15" type="ORF">DFR28_10763</name>
</gene>
<dbReference type="Proteomes" id="UP000253083">
    <property type="component" value="Unassembled WGS sequence"/>
</dbReference>
<dbReference type="InParanoid" id="A0A395JGF8"/>
<dbReference type="NCBIfam" id="NF003793">
    <property type="entry name" value="PRK05382.1"/>
    <property type="match status" value="1"/>
</dbReference>
<evidence type="ECO:0000256" key="10">
    <source>
        <dbReference type="ARBA" id="ARBA00023141"/>
    </source>
</evidence>
<comment type="function">
    <text evidence="12">Catalyzes the anti-1,4-elimination of the C-3 phosphate and the C-6 proR hydrogen from 5-enolpyruvylshikimate-3-phosphate (EPSP) to yield chorismate, which is the branch point compound that serves as the starting substrate for the three terminal pathways of aromatic amino acid biosynthesis. This reaction introduces a second double bond into the aromatic ring system.</text>
</comment>
<feature type="binding site" evidence="12">
    <location>
        <position position="278"/>
    </location>
    <ligand>
        <name>FMN</name>
        <dbReference type="ChEBI" id="CHEBI:58210"/>
    </ligand>
</feature>
<dbReference type="InterPro" id="IPR035904">
    <property type="entry name" value="Chorismate_synth_AroC_sf"/>
</dbReference>
<feature type="region of interest" description="Disordered" evidence="14">
    <location>
        <begin position="38"/>
        <end position="60"/>
    </location>
</feature>
<dbReference type="GO" id="GO:0004107">
    <property type="term" value="F:chorismate synthase activity"/>
    <property type="evidence" value="ECO:0007669"/>
    <property type="project" value="UniProtKB-UniRule"/>
</dbReference>
<evidence type="ECO:0000256" key="7">
    <source>
        <dbReference type="ARBA" id="ARBA00022643"/>
    </source>
</evidence>
<feature type="binding site" evidence="12">
    <location>
        <position position="319"/>
    </location>
    <ligand>
        <name>FMN</name>
        <dbReference type="ChEBI" id="CHEBI:58210"/>
    </ligand>
</feature>
<dbReference type="PANTHER" id="PTHR21085">
    <property type="entry name" value="CHORISMATE SYNTHASE"/>
    <property type="match status" value="1"/>
</dbReference>
<dbReference type="GO" id="GO:0005829">
    <property type="term" value="C:cytosol"/>
    <property type="evidence" value="ECO:0007669"/>
    <property type="project" value="TreeGrafter"/>
</dbReference>
<evidence type="ECO:0000256" key="8">
    <source>
        <dbReference type="ARBA" id="ARBA00022827"/>
    </source>
</evidence>
<comment type="pathway">
    <text evidence="1 12 13">Metabolic intermediate biosynthesis; chorismate biosynthesis; chorismate from D-erythrose 4-phosphate and phosphoenolpyruvate: step 7/7.</text>
</comment>
<evidence type="ECO:0000256" key="14">
    <source>
        <dbReference type="SAM" id="MobiDB-lite"/>
    </source>
</evidence>
<keyword evidence="7 12" id="KW-0288">FMN</keyword>
<evidence type="ECO:0000313" key="15">
    <source>
        <dbReference type="EMBL" id="RBP48461.1"/>
    </source>
</evidence>
<dbReference type="EC" id="4.2.3.5" evidence="4 12"/>
<evidence type="ECO:0000256" key="3">
    <source>
        <dbReference type="ARBA" id="ARBA00011881"/>
    </source>
</evidence>
<keyword evidence="8 12" id="KW-0274">FAD</keyword>
<evidence type="ECO:0000256" key="5">
    <source>
        <dbReference type="ARBA" id="ARBA00022605"/>
    </source>
</evidence>
<dbReference type="InterPro" id="IPR000453">
    <property type="entry name" value="Chorismate_synth"/>
</dbReference>
<dbReference type="PANTHER" id="PTHR21085:SF0">
    <property type="entry name" value="CHORISMATE SYNTHASE"/>
    <property type="match status" value="1"/>
</dbReference>
<dbReference type="HAMAP" id="MF_00300">
    <property type="entry name" value="Chorismate_synth"/>
    <property type="match status" value="1"/>
</dbReference>
<keyword evidence="11 12" id="KW-0456">Lyase</keyword>
<evidence type="ECO:0000256" key="4">
    <source>
        <dbReference type="ARBA" id="ARBA00013036"/>
    </source>
</evidence>
<keyword evidence="10 12" id="KW-0057">Aromatic amino acid biosynthesis</keyword>
<protein>
    <recommendedName>
        <fullName evidence="4 12">Chorismate synthase</fullName>
        <shortName evidence="12">CS</shortName>
        <ecNumber evidence="4 12">4.2.3.5</ecNumber>
    </recommendedName>
    <alternativeName>
        <fullName evidence="12">5-enolpyruvylshikimate-3-phosphate phospholyase</fullName>
    </alternativeName>
</protein>
<dbReference type="Pfam" id="PF01264">
    <property type="entry name" value="Chorismate_synt"/>
    <property type="match status" value="1"/>
</dbReference>
<dbReference type="InterPro" id="IPR020541">
    <property type="entry name" value="Chorismate_synthase_CS"/>
</dbReference>
<comment type="cofactor">
    <cofactor evidence="12 13">
        <name>FMNH2</name>
        <dbReference type="ChEBI" id="CHEBI:57618"/>
    </cofactor>
    <text evidence="12 13">Reduced FMN (FMNH(2)).</text>
</comment>
<dbReference type="FunFam" id="3.60.150.10:FF:000001">
    <property type="entry name" value="Chorismate synthase"/>
    <property type="match status" value="1"/>
</dbReference>
<dbReference type="GO" id="GO:0009073">
    <property type="term" value="P:aromatic amino acid family biosynthetic process"/>
    <property type="evidence" value="ECO:0007669"/>
    <property type="project" value="UniProtKB-KW"/>
</dbReference>
<feature type="binding site" evidence="12">
    <location>
        <begin position="125"/>
        <end position="127"/>
    </location>
    <ligand>
        <name>FMN</name>
        <dbReference type="ChEBI" id="CHEBI:58210"/>
    </ligand>
</feature>
<organism evidence="15 16">
    <name type="scientific">Arenicella xantha</name>
    <dbReference type="NCBI Taxonomy" id="644221"/>
    <lineage>
        <taxon>Bacteria</taxon>
        <taxon>Pseudomonadati</taxon>
        <taxon>Pseudomonadota</taxon>
        <taxon>Gammaproteobacteria</taxon>
        <taxon>Arenicellales</taxon>
        <taxon>Arenicellaceae</taxon>
        <taxon>Arenicella</taxon>
    </lineage>
</organism>
<dbReference type="GO" id="GO:0008652">
    <property type="term" value="P:amino acid biosynthetic process"/>
    <property type="evidence" value="ECO:0007669"/>
    <property type="project" value="UniProtKB-KW"/>
</dbReference>
<name>A0A395JGF8_9GAMM</name>
<dbReference type="FunCoup" id="A0A395JGF8">
    <property type="interactions" value="518"/>
</dbReference>
<evidence type="ECO:0000256" key="9">
    <source>
        <dbReference type="ARBA" id="ARBA00022857"/>
    </source>
</evidence>
<dbReference type="OrthoDB" id="9771806at2"/>
<evidence type="ECO:0000256" key="2">
    <source>
        <dbReference type="ARBA" id="ARBA00008014"/>
    </source>
</evidence>
<accession>A0A395JGF8</accession>
<evidence type="ECO:0000313" key="16">
    <source>
        <dbReference type="Proteomes" id="UP000253083"/>
    </source>
</evidence>
<dbReference type="Gene3D" id="3.60.150.10">
    <property type="entry name" value="Chorismate synthase AroC"/>
    <property type="match status" value="1"/>
</dbReference>
<evidence type="ECO:0000256" key="12">
    <source>
        <dbReference type="HAMAP-Rule" id="MF_00300"/>
    </source>
</evidence>
<dbReference type="UniPathway" id="UPA00053">
    <property type="reaction ID" value="UER00090"/>
</dbReference>
<dbReference type="SUPFAM" id="SSF103263">
    <property type="entry name" value="Chorismate synthase, AroC"/>
    <property type="match status" value="1"/>
</dbReference>
<evidence type="ECO:0000256" key="13">
    <source>
        <dbReference type="RuleBase" id="RU000605"/>
    </source>
</evidence>
<dbReference type="GO" id="GO:0010181">
    <property type="term" value="F:FMN binding"/>
    <property type="evidence" value="ECO:0007669"/>
    <property type="project" value="TreeGrafter"/>
</dbReference>
<feature type="binding site" evidence="12">
    <location>
        <begin position="238"/>
        <end position="239"/>
    </location>
    <ligand>
        <name>FMN</name>
        <dbReference type="ChEBI" id="CHEBI:58210"/>
    </ligand>
</feature>